<dbReference type="EMBL" id="PJQM01000128">
    <property type="protein sequence ID" value="RCI06562.1"/>
    <property type="molecule type" value="Genomic_DNA"/>
</dbReference>
<evidence type="ECO:0000313" key="4">
    <source>
        <dbReference type="Proteomes" id="UP000253551"/>
    </source>
</evidence>
<comment type="caution">
    <text evidence="3">The sequence shown here is derived from an EMBL/GenBank/DDBJ whole genome shotgun (WGS) entry which is preliminary data.</text>
</comment>
<dbReference type="OrthoDB" id="414698at2759"/>
<evidence type="ECO:0000259" key="2">
    <source>
        <dbReference type="Pfam" id="PF03959"/>
    </source>
</evidence>
<name>A0A367KXG5_RHIST</name>
<evidence type="ECO:0000313" key="3">
    <source>
        <dbReference type="EMBL" id="RCI06562.1"/>
    </source>
</evidence>
<keyword evidence="4" id="KW-1185">Reference proteome</keyword>
<gene>
    <name evidence="3" type="ORF">CU098_013790</name>
</gene>
<dbReference type="AlphaFoldDB" id="A0A367KXG5"/>
<dbReference type="PANTHER" id="PTHR48070">
    <property type="entry name" value="ESTERASE OVCA2"/>
    <property type="match status" value="1"/>
</dbReference>
<dbReference type="InterPro" id="IPR029058">
    <property type="entry name" value="AB_hydrolase_fold"/>
</dbReference>
<dbReference type="InterPro" id="IPR050593">
    <property type="entry name" value="LovG"/>
</dbReference>
<protein>
    <recommendedName>
        <fullName evidence="2">Serine hydrolase domain-containing protein</fullName>
    </recommendedName>
</protein>
<sequence>MTSKVINEDTFSNDKVSEVEHKPYGWWYTPKNKSFEDRYFIGYKESVASIRQTLIEQGPFDGILGFSQGASFAAILTELLEKQSPEFCYHDPLKFSILVSGFRPNLQEAPSWLLTKKQGLKTPTLHYIGDSDTWVSPEKSFTLTQLFENPVIFRHSGGHYLPSTPASQEAFARFLHLIKPMSH</sequence>
<proteinExistence type="predicted"/>
<evidence type="ECO:0000256" key="1">
    <source>
        <dbReference type="ARBA" id="ARBA00022801"/>
    </source>
</evidence>
<organism evidence="3 4">
    <name type="scientific">Rhizopus stolonifer</name>
    <name type="common">Rhizopus nigricans</name>
    <dbReference type="NCBI Taxonomy" id="4846"/>
    <lineage>
        <taxon>Eukaryota</taxon>
        <taxon>Fungi</taxon>
        <taxon>Fungi incertae sedis</taxon>
        <taxon>Mucoromycota</taxon>
        <taxon>Mucoromycotina</taxon>
        <taxon>Mucoromycetes</taxon>
        <taxon>Mucorales</taxon>
        <taxon>Mucorineae</taxon>
        <taxon>Rhizopodaceae</taxon>
        <taxon>Rhizopus</taxon>
    </lineage>
</organism>
<reference evidence="3 4" key="1">
    <citation type="journal article" date="2018" name="G3 (Bethesda)">
        <title>Phylogenetic and Phylogenomic Definition of Rhizopus Species.</title>
        <authorList>
            <person name="Gryganskyi A.P."/>
            <person name="Golan J."/>
            <person name="Dolatabadi S."/>
            <person name="Mondo S."/>
            <person name="Robb S."/>
            <person name="Idnurm A."/>
            <person name="Muszewska A."/>
            <person name="Steczkiewicz K."/>
            <person name="Masonjones S."/>
            <person name="Liao H.L."/>
            <person name="Gajdeczka M.T."/>
            <person name="Anike F."/>
            <person name="Vuek A."/>
            <person name="Anishchenko I.M."/>
            <person name="Voigt K."/>
            <person name="de Hoog G.S."/>
            <person name="Smith M.E."/>
            <person name="Heitman J."/>
            <person name="Vilgalys R."/>
            <person name="Stajich J.E."/>
        </authorList>
    </citation>
    <scope>NUCLEOTIDE SEQUENCE [LARGE SCALE GENOMIC DNA]</scope>
    <source>
        <strain evidence="3 4">LSU 92-RS-03</strain>
    </source>
</reference>
<dbReference type="Pfam" id="PF03959">
    <property type="entry name" value="FSH1"/>
    <property type="match status" value="1"/>
</dbReference>
<dbReference type="GO" id="GO:0005737">
    <property type="term" value="C:cytoplasm"/>
    <property type="evidence" value="ECO:0007669"/>
    <property type="project" value="TreeGrafter"/>
</dbReference>
<feature type="domain" description="Serine hydrolase" evidence="2">
    <location>
        <begin position="12"/>
        <end position="167"/>
    </location>
</feature>
<dbReference type="STRING" id="4846.A0A367KXG5"/>
<dbReference type="PANTHER" id="PTHR48070:SF6">
    <property type="entry name" value="ESTERASE OVCA2"/>
    <property type="match status" value="1"/>
</dbReference>
<dbReference type="Gene3D" id="3.40.50.1820">
    <property type="entry name" value="alpha/beta hydrolase"/>
    <property type="match status" value="1"/>
</dbReference>
<dbReference type="GO" id="GO:0005634">
    <property type="term" value="C:nucleus"/>
    <property type="evidence" value="ECO:0007669"/>
    <property type="project" value="TreeGrafter"/>
</dbReference>
<dbReference type="Proteomes" id="UP000253551">
    <property type="component" value="Unassembled WGS sequence"/>
</dbReference>
<accession>A0A367KXG5</accession>
<dbReference type="SUPFAM" id="SSF53474">
    <property type="entry name" value="alpha/beta-Hydrolases"/>
    <property type="match status" value="1"/>
</dbReference>
<dbReference type="GO" id="GO:0016787">
    <property type="term" value="F:hydrolase activity"/>
    <property type="evidence" value="ECO:0007669"/>
    <property type="project" value="UniProtKB-KW"/>
</dbReference>
<dbReference type="InterPro" id="IPR005645">
    <property type="entry name" value="FSH-like_dom"/>
</dbReference>
<keyword evidence="1" id="KW-0378">Hydrolase</keyword>